<evidence type="ECO:0000313" key="4">
    <source>
        <dbReference type="Proteomes" id="UP000619788"/>
    </source>
</evidence>
<dbReference type="RefSeq" id="WP_204065295.1">
    <property type="nucleotide sequence ID" value="NZ_BOOJ01000030.1"/>
</dbReference>
<protein>
    <submittedName>
        <fullName evidence="3">NADPH:quinone reductase</fullName>
    </submittedName>
</protein>
<dbReference type="InterPro" id="IPR036291">
    <property type="entry name" value="NAD(P)-bd_dom_sf"/>
</dbReference>
<dbReference type="Gene3D" id="3.90.180.10">
    <property type="entry name" value="Medium-chain alcohol dehydrogenases, catalytic domain"/>
    <property type="match status" value="1"/>
</dbReference>
<dbReference type="SUPFAM" id="SSF51735">
    <property type="entry name" value="NAD(P)-binding Rossmann-fold domains"/>
    <property type="match status" value="1"/>
</dbReference>
<dbReference type="PANTHER" id="PTHR44154">
    <property type="entry name" value="QUINONE OXIDOREDUCTASE"/>
    <property type="match status" value="1"/>
</dbReference>
<dbReference type="InterPro" id="IPR020843">
    <property type="entry name" value="ER"/>
</dbReference>
<feature type="domain" description="Enoyl reductase (ER)" evidence="2">
    <location>
        <begin position="10"/>
        <end position="309"/>
    </location>
</feature>
<dbReference type="SMART" id="SM00829">
    <property type="entry name" value="PKS_ER"/>
    <property type="match status" value="1"/>
</dbReference>
<dbReference type="CDD" id="cd05289">
    <property type="entry name" value="MDR_like_2"/>
    <property type="match status" value="1"/>
</dbReference>
<dbReference type="InterPro" id="IPR011032">
    <property type="entry name" value="GroES-like_sf"/>
</dbReference>
<gene>
    <name evidence="3" type="ORF">Psi01_37530</name>
</gene>
<dbReference type="SUPFAM" id="SSF50129">
    <property type="entry name" value="GroES-like"/>
    <property type="match status" value="1"/>
</dbReference>
<dbReference type="AlphaFoldDB" id="A0A8J3WKU2"/>
<evidence type="ECO:0000313" key="3">
    <source>
        <dbReference type="EMBL" id="GIH93123.1"/>
    </source>
</evidence>
<dbReference type="InterPro" id="IPR051603">
    <property type="entry name" value="Zinc-ADH_QOR/CCCR"/>
</dbReference>
<proteinExistence type="predicted"/>
<reference evidence="3 4" key="1">
    <citation type="submission" date="2021-01" db="EMBL/GenBank/DDBJ databases">
        <title>Whole genome shotgun sequence of Planobispora siamensis NBRC 107568.</title>
        <authorList>
            <person name="Komaki H."/>
            <person name="Tamura T."/>
        </authorList>
    </citation>
    <scope>NUCLEOTIDE SEQUENCE [LARGE SCALE GENOMIC DNA]</scope>
    <source>
        <strain evidence="3 4">NBRC 107568</strain>
    </source>
</reference>
<dbReference type="Proteomes" id="UP000619788">
    <property type="component" value="Unassembled WGS sequence"/>
</dbReference>
<dbReference type="InterPro" id="IPR013154">
    <property type="entry name" value="ADH-like_N"/>
</dbReference>
<keyword evidence="4" id="KW-1185">Reference proteome</keyword>
<sequence>MRAVVVRSFGGPETLEIIDVPVPQAGPGRVRIRVEAAGVNPVDLATRAGALVQFGLMTAREVQGIGWDVAGVVEETGPGVDAFAPGDRVIGISDRLDVSLAGYAEQIVLDADAVAPAPSSATPAEAATIPLNGLTAAQALDLADLREGQTLLVTGAAGGVGGYAVELAAARGLRVVAVAGPQDEELVRKLGAEFFVPRGAEPAEAVRALVPGGVDGAIDAAVLGLPTLAAVRGGGSFVAVIGGAAPLPLRGIRVVNVWVRADGTRLAELSRLVEEGRLTPRVAATLPLAEAAAAHERLAAGGLRGRLVLQP</sequence>
<dbReference type="PANTHER" id="PTHR44154:SF1">
    <property type="entry name" value="QUINONE OXIDOREDUCTASE"/>
    <property type="match status" value="1"/>
</dbReference>
<dbReference type="EMBL" id="BOOJ01000030">
    <property type="protein sequence ID" value="GIH93123.1"/>
    <property type="molecule type" value="Genomic_DNA"/>
</dbReference>
<organism evidence="3 4">
    <name type="scientific">Planobispora siamensis</name>
    <dbReference type="NCBI Taxonomy" id="936338"/>
    <lineage>
        <taxon>Bacteria</taxon>
        <taxon>Bacillati</taxon>
        <taxon>Actinomycetota</taxon>
        <taxon>Actinomycetes</taxon>
        <taxon>Streptosporangiales</taxon>
        <taxon>Streptosporangiaceae</taxon>
        <taxon>Planobispora</taxon>
    </lineage>
</organism>
<accession>A0A8J3WKU2</accession>
<keyword evidence="1" id="KW-0521">NADP</keyword>
<dbReference type="Pfam" id="PF08240">
    <property type="entry name" value="ADH_N"/>
    <property type="match status" value="1"/>
</dbReference>
<comment type="caution">
    <text evidence="3">The sequence shown here is derived from an EMBL/GenBank/DDBJ whole genome shotgun (WGS) entry which is preliminary data.</text>
</comment>
<name>A0A8J3WKU2_9ACTN</name>
<dbReference type="Gene3D" id="3.40.50.720">
    <property type="entry name" value="NAD(P)-binding Rossmann-like Domain"/>
    <property type="match status" value="1"/>
</dbReference>
<evidence type="ECO:0000259" key="2">
    <source>
        <dbReference type="SMART" id="SM00829"/>
    </source>
</evidence>
<dbReference type="GO" id="GO:0016491">
    <property type="term" value="F:oxidoreductase activity"/>
    <property type="evidence" value="ECO:0007669"/>
    <property type="project" value="InterPro"/>
</dbReference>
<dbReference type="Pfam" id="PF13602">
    <property type="entry name" value="ADH_zinc_N_2"/>
    <property type="match status" value="1"/>
</dbReference>
<evidence type="ECO:0000256" key="1">
    <source>
        <dbReference type="ARBA" id="ARBA00022857"/>
    </source>
</evidence>